<name>A0A1E3HFQ2_9TREE</name>
<feature type="compositionally biased region" description="Basic and acidic residues" evidence="5">
    <location>
        <begin position="1034"/>
        <end position="1088"/>
    </location>
</feature>
<keyword evidence="4" id="KW-0175">Coiled coil</keyword>
<feature type="compositionally biased region" description="Polar residues" evidence="5">
    <location>
        <begin position="535"/>
        <end position="544"/>
    </location>
</feature>
<dbReference type="PANTHER" id="PTHR48125:SF10">
    <property type="entry name" value="OS12G0136300 PROTEIN"/>
    <property type="match status" value="1"/>
</dbReference>
<feature type="compositionally biased region" description="Polar residues" evidence="5">
    <location>
        <begin position="1136"/>
        <end position="1149"/>
    </location>
</feature>
<feature type="compositionally biased region" description="Basic and acidic residues" evidence="5">
    <location>
        <begin position="1172"/>
        <end position="1187"/>
    </location>
</feature>
<feature type="compositionally biased region" description="Low complexity" evidence="5">
    <location>
        <begin position="835"/>
        <end position="845"/>
    </location>
</feature>
<feature type="region of interest" description="Disordered" evidence="5">
    <location>
        <begin position="861"/>
        <end position="947"/>
    </location>
</feature>
<feature type="compositionally biased region" description="Low complexity" evidence="5">
    <location>
        <begin position="449"/>
        <end position="473"/>
    </location>
</feature>
<keyword evidence="2" id="KW-0813">Transport</keyword>
<evidence type="ECO:0000313" key="8">
    <source>
        <dbReference type="Proteomes" id="UP000094065"/>
    </source>
</evidence>
<feature type="compositionally biased region" description="Low complexity" evidence="5">
    <location>
        <begin position="725"/>
        <end position="734"/>
    </location>
</feature>
<feature type="compositionally biased region" description="Polar residues" evidence="5">
    <location>
        <begin position="587"/>
        <end position="621"/>
    </location>
</feature>
<evidence type="ECO:0000256" key="4">
    <source>
        <dbReference type="SAM" id="Coils"/>
    </source>
</evidence>
<feature type="compositionally biased region" description="Low complexity" evidence="5">
    <location>
        <begin position="1479"/>
        <end position="1506"/>
    </location>
</feature>
<dbReference type="OrthoDB" id="248320at2759"/>
<feature type="compositionally biased region" description="Acidic residues" evidence="5">
    <location>
        <begin position="1295"/>
        <end position="1355"/>
    </location>
</feature>
<organism evidence="7 8">
    <name type="scientific">Cryptococcus amylolentus CBS 6039</name>
    <dbReference type="NCBI Taxonomy" id="1295533"/>
    <lineage>
        <taxon>Eukaryota</taxon>
        <taxon>Fungi</taxon>
        <taxon>Dikarya</taxon>
        <taxon>Basidiomycota</taxon>
        <taxon>Agaricomycotina</taxon>
        <taxon>Tremellomycetes</taxon>
        <taxon>Tremellales</taxon>
        <taxon>Cryptococcaceae</taxon>
        <taxon>Cryptococcus</taxon>
    </lineage>
</organism>
<feature type="compositionally biased region" description="Acidic residues" evidence="5">
    <location>
        <begin position="1372"/>
        <end position="1396"/>
    </location>
</feature>
<dbReference type="GO" id="GO:0005634">
    <property type="term" value="C:nucleus"/>
    <property type="evidence" value="ECO:0007669"/>
    <property type="project" value="UniProtKB-SubCell"/>
</dbReference>
<feature type="compositionally biased region" description="Pro residues" evidence="5">
    <location>
        <begin position="1662"/>
        <end position="1672"/>
    </location>
</feature>
<dbReference type="SUPFAM" id="SSF117289">
    <property type="entry name" value="Nucleoporin domain"/>
    <property type="match status" value="1"/>
</dbReference>
<sequence>MFGNNAFGALAMDNDASNAAGPSSQVIEGEELDVSWLKLVKRNGGVDVRVSEKIELEGLPNECNLMTVVNKWGLLIVGSNSDIRIHRLVDVHKAINEAPPGGKTLPEIAPAQTVSLPARPVWIRSAMNEERVVVATANGAGIFVWNLKDIIAGSTNPLHSFSTNIPSHLLNVLPNPSSDSLGRLVALVANEGLVMADIEEGKLMPPVAGPFSSACWSQKGKQILVGKPSGELVQYTPDGVAKAEIPHPPNLNHRPSSIQWLENDLVLVTYVQNAQNMDSDPIEQYIVSRKNGSHSFVKFFDPLNNMGFPARSEDFRHYAGLAAWGSESKHLAFLISGAAPDIAVMNGHPPSGNVPPQWEVLFLDGSERGTMPVAKAGRDNTSPLALGFDFTSQEPVQQSTDGTLPDLAPVPRLLTFSQEGVIISFDVLNPDAGPYPGMITPQDILSGGSAAAPSPAPAATPASSTPKSAFGASSGSAFGQSGFGAAKPAAFGSSTFGSSPAFGQSSKPASTAAPNAGSAFGQSAFGTVKPSGFGTSAFGQNPTPNASGASTPSGGASAFGSAPAFGNAAQPAASGQSAFGQAAKPSASGSATPSAFGQSSTPAFGQSAFGQSAFGQSAFGQSSKPASPAPSAFGSSPSAFGQANKPASPAPSFSSQTSAFGSSATQAPAFSGFGKSGTPSTASPAFGQSALGQKPATGTGSAFGAGGGFGQSAFGQKSAFGAGNGSAFGQSAFGKPASSPSIGAPKPVSAFAGFGQTKTETPKAPSPALSQKSNKDDFGLGGFASALESSKSPASVPGLGESPPASPVGGSSKKPAGLEDDTPPNSPPVKPAAPAPNAFVAPSSSSSGFFKPATAFGNSAPSFGFNATEKKPTGPTAFGSGFAPAGSTSSTPSTGSAFGKPSAIGGGTAFGQQSAIGSGSAFGASGFGQSKPASPAPSASGSITGGFGGFAASKETKGFGGFASKGPSLFGQKKDDEQKGNSAFSKPSSPFGTPKSTSAFGAGSPFDTGKTDSGSLFGKPTQTSAFTSKSAPPVEEKKDDIKEEANLIKEKQEKKQEEKPPAKEDSKVEGEKQGEDKLEKEKQEKERDEEVEGFDVPAPQPVEAESPPPASAETLSTPAKETTTPPDTPAKDEEASNASAPEPTKSTSPEIPVKDEEESTTPITLVSEPSEPETKSEADVGKDKTVNPDEVETLDPELEAASDVSAEKAALESSEGASGDAVVELLEEAQKQRTNDVIENEHQDVFEGVGRDQKPATAVSGSDGDSTKEETKEEIAEPAADEHTADSPEPSNSDLSEEEQDAEVSGLEDQENQEFVGEEEEVDEQEEEEDEEEGDEEGEDEDEEDYSEDEEEEDHEERHRRRSTSITPDMSPIDEEQELDEGSDAGEDEEEEDDAEKESSVKPKPSSLKSPPAWFATKSSTSAPTPPEENEPTSPSPSSSSSLFSRLGPATSTPSEEPKTSPTDAPKLPLNFTKHASRTSSPLSGPPLGSTTPESSPAKPVAAPSAFVGFGQKPTDASKPSGFGGFFATKPAEGEQKSEEVEPSLFGGFGQKSAEASKPSADKKESQTSASTAPSSFGLFGQPKIEPIKPPAPAAPAGSLFGQPATAPAAQPKSVFGNLGLGKPSGSSTPSAFSAKPSNEPQVASPQSSPLPSSKPASAPAAPKPEPRPQPSVPKAADFTDLSAPARPVLAERPSKVTQSSEKTMGSVAVKIVETLDEDLLKLKDVVASNAKFHQELRRRNAGTVDFDALVDVVEKQRTLPLSQLSQVQRLIDDLHPRVVKQQRIDEEAEARLAELRSKMLRVDSKVAQVERLLKAKRGQISGESLDLNPDQAAYRLKLRNAVQDTEDKLQELENAIASLRHRNEKQDEGHASLPPLERIQRSVRSVDAAIRERQQAINDLSRRIASCHIASPSGNRSLLTSRRALNFEPTKDIMAEVDAVLAGPSETKKKRLGKLKVAKLNKPVVARGEGSSGVRGASFTHESVSAGPVMIDDLPPAGHFSPPVSPNIAPAPELNAEAADLYLSTLSSSPPLAQPVPVPATSSAPTPAVSSPSAFGGIKFNLSPSFEGLSHESSLRRSGGSSSGNSLRPVAVKYVPGAASSGTPPPPAAGMFSFAPKDGEKVVTDEKKLPSGFFSLKDYMNKN</sequence>
<accession>A0A1E3HFQ2</accession>
<feature type="compositionally biased region" description="Low complexity" evidence="5">
    <location>
        <begin position="882"/>
        <end position="899"/>
    </location>
</feature>
<evidence type="ECO:0000256" key="5">
    <source>
        <dbReference type="SAM" id="MobiDB-lite"/>
    </source>
</evidence>
<feature type="compositionally biased region" description="Acidic residues" evidence="5">
    <location>
        <begin position="1189"/>
        <end position="1200"/>
    </location>
</feature>
<evidence type="ECO:0000259" key="6">
    <source>
        <dbReference type="Pfam" id="PF16755"/>
    </source>
</evidence>
<feature type="region of interest" description="Disordered" evidence="5">
    <location>
        <begin position="725"/>
        <end position="845"/>
    </location>
</feature>
<feature type="compositionally biased region" description="Basic and acidic residues" evidence="5">
    <location>
        <begin position="1228"/>
        <end position="1254"/>
    </location>
</feature>
<feature type="coiled-coil region" evidence="4">
    <location>
        <begin position="1779"/>
        <end position="1870"/>
    </location>
</feature>
<dbReference type="InterPro" id="IPR039462">
    <property type="entry name" value="Nup159/Nup146_N"/>
</dbReference>
<feature type="compositionally biased region" description="Low complexity" evidence="5">
    <location>
        <begin position="1402"/>
        <end position="1412"/>
    </location>
</feature>
<dbReference type="Gene3D" id="2.130.10.10">
    <property type="entry name" value="YVTN repeat-like/Quinoprotein amine dehydrogenase"/>
    <property type="match status" value="1"/>
</dbReference>
<feature type="compositionally biased region" description="Low complexity" evidence="5">
    <location>
        <begin position="652"/>
        <end position="666"/>
    </location>
</feature>
<feature type="region of interest" description="Disordered" evidence="5">
    <location>
        <begin position="2070"/>
        <end position="2089"/>
    </location>
</feature>
<feature type="compositionally biased region" description="Low complexity" evidence="5">
    <location>
        <begin position="545"/>
        <end position="583"/>
    </location>
</feature>
<feature type="compositionally biased region" description="Low complexity" evidence="5">
    <location>
        <begin position="910"/>
        <end position="940"/>
    </location>
</feature>
<gene>
    <name evidence="7" type="ORF">L202_06361</name>
</gene>
<reference evidence="7 8" key="1">
    <citation type="submission" date="2016-06" db="EMBL/GenBank/DDBJ databases">
        <title>Evolution of pathogenesis and genome organization in the Tremellales.</title>
        <authorList>
            <person name="Cuomo C."/>
            <person name="Litvintseva A."/>
            <person name="Heitman J."/>
            <person name="Chen Y."/>
            <person name="Sun S."/>
            <person name="Springer D."/>
            <person name="Dromer F."/>
            <person name="Young S."/>
            <person name="Zeng Q."/>
            <person name="Chapman S."/>
            <person name="Gujja S."/>
            <person name="Saif S."/>
            <person name="Birren B."/>
        </authorList>
    </citation>
    <scope>NUCLEOTIDE SEQUENCE [LARGE SCALE GENOMIC DNA]</scope>
    <source>
        <strain evidence="7 8">CBS 6039</strain>
    </source>
</reference>
<feature type="domain" description="Nucleoporin Nup159/Nup146 N-terminal" evidence="6">
    <location>
        <begin position="62"/>
        <end position="421"/>
    </location>
</feature>
<dbReference type="EMBL" id="AWGJ01000010">
    <property type="protein sequence ID" value="ODN75157.1"/>
    <property type="molecule type" value="Genomic_DNA"/>
</dbReference>
<dbReference type="RefSeq" id="XP_018990807.1">
    <property type="nucleotide sequence ID" value="XM_019140832.1"/>
</dbReference>
<feature type="region of interest" description="Disordered" evidence="5">
    <location>
        <begin position="961"/>
        <end position="1702"/>
    </location>
</feature>
<dbReference type="InterPro" id="IPR015943">
    <property type="entry name" value="WD40/YVTN_repeat-like_dom_sf"/>
</dbReference>
<dbReference type="GeneID" id="30157670"/>
<feature type="compositionally biased region" description="Low complexity" evidence="5">
    <location>
        <begin position="1432"/>
        <end position="1442"/>
    </location>
</feature>
<feature type="compositionally biased region" description="Polar residues" evidence="5">
    <location>
        <begin position="1625"/>
        <end position="1640"/>
    </location>
</feature>
<feature type="region of interest" description="Disordered" evidence="5">
    <location>
        <begin position="446"/>
        <end position="473"/>
    </location>
</feature>
<keyword evidence="3" id="KW-0539">Nucleus</keyword>
<evidence type="ECO:0000313" key="7">
    <source>
        <dbReference type="EMBL" id="ODN75157.1"/>
    </source>
</evidence>
<feature type="region of interest" description="Disordered" evidence="5">
    <location>
        <begin position="535"/>
        <end position="708"/>
    </location>
</feature>
<comment type="subcellular location">
    <subcellularLocation>
        <location evidence="1">Nucleus</location>
    </subcellularLocation>
</comment>
<protein>
    <recommendedName>
        <fullName evidence="6">Nucleoporin Nup159/Nup146 N-terminal domain-containing protein</fullName>
    </recommendedName>
</protein>
<evidence type="ECO:0000256" key="3">
    <source>
        <dbReference type="ARBA" id="ARBA00023242"/>
    </source>
</evidence>
<feature type="compositionally biased region" description="Low complexity" evidence="5">
    <location>
        <begin position="1641"/>
        <end position="1661"/>
    </location>
</feature>
<dbReference type="Pfam" id="PF16755">
    <property type="entry name" value="Beta-prop_NUP159_NUP214"/>
    <property type="match status" value="1"/>
</dbReference>
<feature type="compositionally biased region" description="Polar residues" evidence="5">
    <location>
        <begin position="1450"/>
        <end position="1463"/>
    </location>
</feature>
<evidence type="ECO:0000256" key="2">
    <source>
        <dbReference type="ARBA" id="ARBA00022448"/>
    </source>
</evidence>
<evidence type="ECO:0000256" key="1">
    <source>
        <dbReference type="ARBA" id="ARBA00004123"/>
    </source>
</evidence>
<feature type="compositionally biased region" description="Low complexity" evidence="5">
    <location>
        <begin position="2077"/>
        <end position="2089"/>
    </location>
</feature>
<dbReference type="STRING" id="1295533.A0A1E3HFQ2"/>
<dbReference type="PANTHER" id="PTHR48125">
    <property type="entry name" value="LP07818P1"/>
    <property type="match status" value="1"/>
</dbReference>
<comment type="caution">
    <text evidence="7">The sequence shown here is derived from an EMBL/GenBank/DDBJ whole genome shotgun (WGS) entry which is preliminary data.</text>
</comment>
<dbReference type="Proteomes" id="UP000094065">
    <property type="component" value="Unassembled WGS sequence"/>
</dbReference>
<feature type="compositionally biased region" description="Low complexity" evidence="5">
    <location>
        <begin position="622"/>
        <end position="641"/>
    </location>
</feature>
<feature type="compositionally biased region" description="Basic and acidic residues" evidence="5">
    <location>
        <begin position="1265"/>
        <end position="1286"/>
    </location>
</feature>
<feature type="compositionally biased region" description="Polar residues" evidence="5">
    <location>
        <begin position="980"/>
        <end position="999"/>
    </location>
</feature>
<feature type="compositionally biased region" description="Low complexity" evidence="5">
    <location>
        <begin position="1101"/>
        <end position="1119"/>
    </location>
</feature>
<feature type="compositionally biased region" description="Pro residues" evidence="5">
    <location>
        <begin position="824"/>
        <end position="834"/>
    </location>
</feature>
<feature type="compositionally biased region" description="Polar residues" evidence="5">
    <location>
        <begin position="1020"/>
        <end position="1030"/>
    </location>
</feature>
<proteinExistence type="predicted"/>
<keyword evidence="8" id="KW-1185">Reference proteome</keyword>